<sequence length="111" mass="12538">MARKNGAGLVEIGIDAFVTLEEEYYGRTTRPPPPPPPRNQERQQPQPNRTQQPFWSNRRSNMQFVSSTTYNTTPPIKENGVIDCNQAAKIYGGVLIKVAGKRKPPFNLRRG</sequence>
<comment type="caution">
    <text evidence="2">The sequence shown here is derived from an EMBL/GenBank/DDBJ whole genome shotgun (WGS) entry which is preliminary data.</text>
</comment>
<feature type="compositionally biased region" description="Low complexity" evidence="1">
    <location>
        <begin position="42"/>
        <end position="53"/>
    </location>
</feature>
<protein>
    <submittedName>
        <fullName evidence="2">Uncharacterized protein</fullName>
    </submittedName>
</protein>
<feature type="region of interest" description="Disordered" evidence="1">
    <location>
        <begin position="23"/>
        <end position="60"/>
    </location>
</feature>
<dbReference type="AlphaFoldDB" id="A0ABD2YI54"/>
<name>A0ABD2YI54_9GENT</name>
<reference evidence="2 3" key="1">
    <citation type="submission" date="2024-11" db="EMBL/GenBank/DDBJ databases">
        <title>A near-complete genome assembly of Cinchona calisaya.</title>
        <authorList>
            <person name="Lian D.C."/>
            <person name="Zhao X.W."/>
            <person name="Wei L."/>
        </authorList>
    </citation>
    <scope>NUCLEOTIDE SEQUENCE [LARGE SCALE GENOMIC DNA]</scope>
    <source>
        <tissue evidence="2">Nenye</tissue>
    </source>
</reference>
<evidence type="ECO:0000313" key="2">
    <source>
        <dbReference type="EMBL" id="KAL3505689.1"/>
    </source>
</evidence>
<dbReference type="EMBL" id="JBJUIK010000013">
    <property type="protein sequence ID" value="KAL3505689.1"/>
    <property type="molecule type" value="Genomic_DNA"/>
</dbReference>
<proteinExistence type="predicted"/>
<dbReference type="Proteomes" id="UP001630127">
    <property type="component" value="Unassembled WGS sequence"/>
</dbReference>
<dbReference type="PANTHER" id="PTHR33484:SF3">
    <property type="entry name" value="HYDROXYPROLINE-RICH GLYCOPROTEIN FAMILY PROTEIN"/>
    <property type="match status" value="1"/>
</dbReference>
<accession>A0ABD2YI54</accession>
<gene>
    <name evidence="2" type="ORF">ACH5RR_031071</name>
</gene>
<organism evidence="2 3">
    <name type="scientific">Cinchona calisaya</name>
    <dbReference type="NCBI Taxonomy" id="153742"/>
    <lineage>
        <taxon>Eukaryota</taxon>
        <taxon>Viridiplantae</taxon>
        <taxon>Streptophyta</taxon>
        <taxon>Embryophyta</taxon>
        <taxon>Tracheophyta</taxon>
        <taxon>Spermatophyta</taxon>
        <taxon>Magnoliopsida</taxon>
        <taxon>eudicotyledons</taxon>
        <taxon>Gunneridae</taxon>
        <taxon>Pentapetalae</taxon>
        <taxon>asterids</taxon>
        <taxon>lamiids</taxon>
        <taxon>Gentianales</taxon>
        <taxon>Rubiaceae</taxon>
        <taxon>Cinchonoideae</taxon>
        <taxon>Cinchoneae</taxon>
        <taxon>Cinchona</taxon>
    </lineage>
</organism>
<keyword evidence="3" id="KW-1185">Reference proteome</keyword>
<evidence type="ECO:0000313" key="3">
    <source>
        <dbReference type="Proteomes" id="UP001630127"/>
    </source>
</evidence>
<dbReference type="PANTHER" id="PTHR33484">
    <property type="entry name" value="BNAC07G33360D PROTEIN"/>
    <property type="match status" value="1"/>
</dbReference>
<evidence type="ECO:0000256" key="1">
    <source>
        <dbReference type="SAM" id="MobiDB-lite"/>
    </source>
</evidence>